<dbReference type="InterPro" id="IPR000683">
    <property type="entry name" value="Gfo/Idh/MocA-like_OxRdtase_N"/>
</dbReference>
<evidence type="ECO:0000313" key="4">
    <source>
        <dbReference type="EMBL" id="HGQ17488.1"/>
    </source>
</evidence>
<dbReference type="EMBL" id="DTAI01000194">
    <property type="protein sequence ID" value="HGN37192.1"/>
    <property type="molecule type" value="Genomic_DNA"/>
</dbReference>
<organism evidence="3">
    <name type="scientific">Ignisphaera aggregans</name>
    <dbReference type="NCBI Taxonomy" id="334771"/>
    <lineage>
        <taxon>Archaea</taxon>
        <taxon>Thermoproteota</taxon>
        <taxon>Thermoprotei</taxon>
        <taxon>Desulfurococcales</taxon>
        <taxon>Desulfurococcaceae</taxon>
        <taxon>Ignisphaera</taxon>
    </lineage>
</organism>
<name>A0A7J3I961_9CREN</name>
<dbReference type="PANTHER" id="PTHR43377">
    <property type="entry name" value="BILIVERDIN REDUCTASE A"/>
    <property type="match status" value="1"/>
</dbReference>
<dbReference type="Gene3D" id="3.30.360.10">
    <property type="entry name" value="Dihydrodipicolinate Reductase, domain 2"/>
    <property type="match status" value="1"/>
</dbReference>
<dbReference type="GO" id="GO:0000166">
    <property type="term" value="F:nucleotide binding"/>
    <property type="evidence" value="ECO:0007669"/>
    <property type="project" value="InterPro"/>
</dbReference>
<gene>
    <name evidence="3" type="ORF">ENT87_06565</name>
    <name evidence="4" type="ORF">ENU30_00695</name>
</gene>
<evidence type="ECO:0000259" key="2">
    <source>
        <dbReference type="Pfam" id="PF22725"/>
    </source>
</evidence>
<reference evidence="3" key="1">
    <citation type="journal article" date="2020" name="mSystems">
        <title>Genome- and Community-Level Interaction Insights into Carbon Utilization and Element Cycling Functions of Hydrothermarchaeota in Hydrothermal Sediment.</title>
        <authorList>
            <person name="Zhou Z."/>
            <person name="Liu Y."/>
            <person name="Xu W."/>
            <person name="Pan J."/>
            <person name="Luo Z.H."/>
            <person name="Li M."/>
        </authorList>
    </citation>
    <scope>NUCLEOTIDE SEQUENCE [LARGE SCALE GENOMIC DNA]</scope>
    <source>
        <strain evidence="3">SpSt-618</strain>
        <strain evidence="4">SpSt-657</strain>
    </source>
</reference>
<dbReference type="SUPFAM" id="SSF51735">
    <property type="entry name" value="NAD(P)-binding Rossmann-fold domains"/>
    <property type="match status" value="1"/>
</dbReference>
<dbReference type="SUPFAM" id="SSF55347">
    <property type="entry name" value="Glyceraldehyde-3-phosphate dehydrogenase-like, C-terminal domain"/>
    <property type="match status" value="1"/>
</dbReference>
<dbReference type="InterPro" id="IPR051450">
    <property type="entry name" value="Gfo/Idh/MocA_Oxidoreductases"/>
</dbReference>
<dbReference type="Pfam" id="PF22725">
    <property type="entry name" value="GFO_IDH_MocA_C3"/>
    <property type="match status" value="1"/>
</dbReference>
<dbReference type="Pfam" id="PF01408">
    <property type="entry name" value="GFO_IDH_MocA"/>
    <property type="match status" value="1"/>
</dbReference>
<dbReference type="Gene3D" id="3.40.50.720">
    <property type="entry name" value="NAD(P)-binding Rossmann-like Domain"/>
    <property type="match status" value="1"/>
</dbReference>
<dbReference type="EMBL" id="DTBZ01000019">
    <property type="protein sequence ID" value="HGQ17488.1"/>
    <property type="molecule type" value="Genomic_DNA"/>
</dbReference>
<feature type="domain" description="Gfo/Idh/MocA-like oxidoreductase N-terminal" evidence="1">
    <location>
        <begin position="5"/>
        <end position="126"/>
    </location>
</feature>
<feature type="domain" description="GFO/IDH/MocA-like oxidoreductase" evidence="2">
    <location>
        <begin position="134"/>
        <end position="255"/>
    </location>
</feature>
<sequence length="334" mass="37470">MVDRIRIGIIGAGGIVQWAHLPSLKLLRDRVDVRVVFSRSIERAKEVAMRFSIPEATDDWRSTVSRGDLDALLIATPNYTHKTIAVESVRAGKHVFLEKPIALSIGDGLEIVREAEKAGVNLMVGHCLRFWPEYVRVRESILSNAIGEPRVARAYRLSSFPRWAPWHRYRELSGGVVVDLMIHDLDFLRWILGEVEEVFGYTVRFTEASIDNTDHAVAILRFRDGAIAYVEASWAFPSNFPFTTYLEIAGTKGLLTVDNRSTATVEVFMESVQNVLAPVDKGAYFSELKAFIDWIQYGVKPPIEPMDAVEALRIAVAVHRSSEMGAPIKVSEVM</sequence>
<comment type="caution">
    <text evidence="3">The sequence shown here is derived from an EMBL/GenBank/DDBJ whole genome shotgun (WGS) entry which is preliminary data.</text>
</comment>
<dbReference type="PANTHER" id="PTHR43377:SF1">
    <property type="entry name" value="BILIVERDIN REDUCTASE A"/>
    <property type="match status" value="1"/>
</dbReference>
<proteinExistence type="predicted"/>
<dbReference type="InterPro" id="IPR036291">
    <property type="entry name" value="NAD(P)-bd_dom_sf"/>
</dbReference>
<accession>A0A7J3I961</accession>
<dbReference type="AlphaFoldDB" id="A0A7J3I961"/>
<dbReference type="InterPro" id="IPR055170">
    <property type="entry name" value="GFO_IDH_MocA-like_dom"/>
</dbReference>
<evidence type="ECO:0000313" key="3">
    <source>
        <dbReference type="EMBL" id="HGN37192.1"/>
    </source>
</evidence>
<protein>
    <submittedName>
        <fullName evidence="3">Gfo/Idh/MocA family oxidoreductase</fullName>
    </submittedName>
</protein>
<evidence type="ECO:0000259" key="1">
    <source>
        <dbReference type="Pfam" id="PF01408"/>
    </source>
</evidence>